<evidence type="ECO:0000313" key="4">
    <source>
        <dbReference type="EMBL" id="OBW91062.1"/>
    </source>
</evidence>
<keyword evidence="2" id="KW-0472">Membrane</keyword>
<reference evidence="4 5" key="1">
    <citation type="submission" date="2014-11" db="EMBL/GenBank/DDBJ databases">
        <title>Pan-genome of Gallibacterium spp.</title>
        <authorList>
            <person name="Kudirkiene E."/>
            <person name="Bojesen A.M."/>
        </authorList>
    </citation>
    <scope>NUCLEOTIDE SEQUENCE [LARGE SCALE GENOMIC DNA]</scope>
    <source>
        <strain evidence="4 5">F151</strain>
    </source>
</reference>
<dbReference type="PROSITE" id="PS50234">
    <property type="entry name" value="VWFA"/>
    <property type="match status" value="1"/>
</dbReference>
<feature type="domain" description="VWFA" evidence="3">
    <location>
        <begin position="261"/>
        <end position="465"/>
    </location>
</feature>
<dbReference type="InterPro" id="IPR002035">
    <property type="entry name" value="VWF_A"/>
</dbReference>
<feature type="region of interest" description="Disordered" evidence="1">
    <location>
        <begin position="199"/>
        <end position="236"/>
    </location>
</feature>
<sequence>MQRLARFTIQQEHNNAIQLLSHYDELIAIIMRHLPPSTATLFARPKIKEEGKVVEWYSDLQGQPYLLKDNITDQQKLSSIQPLIESRLNAIKQLTQTLSHQGQITPQQSNLLTQLVDGTSHDTKQIYIINNDPVIVGWGVGKKPATPPPVPPVSPVSHRWCWWLLPLLLLLLGLLLWWYFFLRSPEKLPEPVKAEPVIEQPKEKTEPKPIQTETLPAEEEKVIPPKENPVPPEAKPIKEDKTVTIPTKKCTISTKPGETPQMAIIFDNSSSMLFTLLESKQTIDQFQQFWMHYLPTQEQVNYMRRSPNRLEVAKKSSANIINNIAKSVDIGLIELRGCPAATNHGFYHPNQRKQLRAKINSMYPEPDNSNFGGTPLYNGLQKAANMLDGRNRDGFILLLSDGQDSCDSPNICVLAKEIARKQPKLKINVVDIGGAEAANCVATATGGKIFTANNQKQLVKMINQAVKPLTEEEVCQ</sequence>
<protein>
    <recommendedName>
        <fullName evidence="3">VWFA domain-containing protein</fullName>
    </recommendedName>
</protein>
<keyword evidence="2" id="KW-0812">Transmembrane</keyword>
<dbReference type="SUPFAM" id="SSF53300">
    <property type="entry name" value="vWA-like"/>
    <property type="match status" value="1"/>
</dbReference>
<dbReference type="EMBL" id="JTJM01000042">
    <property type="protein sequence ID" value="OBW91062.1"/>
    <property type="molecule type" value="Genomic_DNA"/>
</dbReference>
<evidence type="ECO:0000259" key="3">
    <source>
        <dbReference type="PROSITE" id="PS50234"/>
    </source>
</evidence>
<evidence type="ECO:0000256" key="1">
    <source>
        <dbReference type="SAM" id="MobiDB-lite"/>
    </source>
</evidence>
<dbReference type="InterPro" id="IPR036465">
    <property type="entry name" value="vWFA_dom_sf"/>
</dbReference>
<keyword evidence="2" id="KW-1133">Transmembrane helix</keyword>
<dbReference type="PATRIC" id="fig|505345.7.peg.1712"/>
<dbReference type="AlphaFoldDB" id="A0A1A7NLR6"/>
<evidence type="ECO:0000313" key="5">
    <source>
        <dbReference type="Proteomes" id="UP000243558"/>
    </source>
</evidence>
<dbReference type="OrthoDB" id="5755451at2"/>
<dbReference type="RefSeq" id="WP_065239706.1">
    <property type="nucleotide sequence ID" value="NZ_JTJM01000042.1"/>
</dbReference>
<comment type="caution">
    <text evidence="4">The sequence shown here is derived from an EMBL/GenBank/DDBJ whole genome shotgun (WGS) entry which is preliminary data.</text>
</comment>
<proteinExistence type="predicted"/>
<dbReference type="SMART" id="SM00327">
    <property type="entry name" value="VWA"/>
    <property type="match status" value="1"/>
</dbReference>
<name>A0A1A7NLR6_9PAST</name>
<gene>
    <name evidence="4" type="ORF">QV01_08625</name>
</gene>
<evidence type="ECO:0000256" key="2">
    <source>
        <dbReference type="SAM" id="Phobius"/>
    </source>
</evidence>
<dbReference type="Gene3D" id="3.40.50.410">
    <property type="entry name" value="von Willebrand factor, type A domain"/>
    <property type="match status" value="1"/>
</dbReference>
<accession>A0A1A7NLR6</accession>
<feature type="transmembrane region" description="Helical" evidence="2">
    <location>
        <begin position="160"/>
        <end position="180"/>
    </location>
</feature>
<dbReference type="Proteomes" id="UP000243558">
    <property type="component" value="Unassembled WGS sequence"/>
</dbReference>
<keyword evidence="5" id="KW-1185">Reference proteome</keyword>
<organism evidence="4 5">
    <name type="scientific">Gallibacterium genomosp. 3</name>
    <dbReference type="NCBI Taxonomy" id="505345"/>
    <lineage>
        <taxon>Bacteria</taxon>
        <taxon>Pseudomonadati</taxon>
        <taxon>Pseudomonadota</taxon>
        <taxon>Gammaproteobacteria</taxon>
        <taxon>Pasteurellales</taxon>
        <taxon>Pasteurellaceae</taxon>
        <taxon>Gallibacterium</taxon>
    </lineage>
</organism>